<sequence length="81" mass="9482">MYFVNIGRVLDVGWFASSWRAVKSVWRTFPALSQHFHSSSLDISRDTKSRSKDLVRHKSADDTRCKKIQKNIETQSIWNIL</sequence>
<reference evidence="1 2" key="1">
    <citation type="submission" date="2023-01" db="EMBL/GenBank/DDBJ databases">
        <authorList>
            <person name="Whitehead M."/>
        </authorList>
    </citation>
    <scope>NUCLEOTIDE SEQUENCE [LARGE SCALE GENOMIC DNA]</scope>
</reference>
<evidence type="ECO:0000313" key="2">
    <source>
        <dbReference type="Proteomes" id="UP001160148"/>
    </source>
</evidence>
<protein>
    <submittedName>
        <fullName evidence="1">Uncharacterized protein</fullName>
    </submittedName>
</protein>
<organism evidence="1 2">
    <name type="scientific">Macrosiphum euphorbiae</name>
    <name type="common">potato aphid</name>
    <dbReference type="NCBI Taxonomy" id="13131"/>
    <lineage>
        <taxon>Eukaryota</taxon>
        <taxon>Metazoa</taxon>
        <taxon>Ecdysozoa</taxon>
        <taxon>Arthropoda</taxon>
        <taxon>Hexapoda</taxon>
        <taxon>Insecta</taxon>
        <taxon>Pterygota</taxon>
        <taxon>Neoptera</taxon>
        <taxon>Paraneoptera</taxon>
        <taxon>Hemiptera</taxon>
        <taxon>Sternorrhyncha</taxon>
        <taxon>Aphidomorpha</taxon>
        <taxon>Aphidoidea</taxon>
        <taxon>Aphididae</taxon>
        <taxon>Macrosiphini</taxon>
        <taxon>Macrosiphum</taxon>
    </lineage>
</organism>
<accession>A0AAV0YCI2</accession>
<proteinExistence type="predicted"/>
<name>A0AAV0YCI2_9HEMI</name>
<evidence type="ECO:0000313" key="1">
    <source>
        <dbReference type="EMBL" id="CAI6377292.1"/>
    </source>
</evidence>
<dbReference type="AlphaFoldDB" id="A0AAV0YCI2"/>
<dbReference type="EMBL" id="CARXXK010001694">
    <property type="protein sequence ID" value="CAI6377292.1"/>
    <property type="molecule type" value="Genomic_DNA"/>
</dbReference>
<comment type="caution">
    <text evidence="1">The sequence shown here is derived from an EMBL/GenBank/DDBJ whole genome shotgun (WGS) entry which is preliminary data.</text>
</comment>
<keyword evidence="2" id="KW-1185">Reference proteome</keyword>
<dbReference type="Proteomes" id="UP001160148">
    <property type="component" value="Unassembled WGS sequence"/>
</dbReference>
<gene>
    <name evidence="1" type="ORF">MEUPH1_LOCUS30574</name>
</gene>